<organism evidence="1 2">
    <name type="scientific">Periweissella ghanensis</name>
    <dbReference type="NCBI Taxonomy" id="467997"/>
    <lineage>
        <taxon>Bacteria</taxon>
        <taxon>Bacillati</taxon>
        <taxon>Bacillota</taxon>
        <taxon>Bacilli</taxon>
        <taxon>Lactobacillales</taxon>
        <taxon>Lactobacillaceae</taxon>
        <taxon>Periweissella</taxon>
    </lineage>
</organism>
<evidence type="ECO:0000313" key="1">
    <source>
        <dbReference type="EMBL" id="CAH0419364.1"/>
    </source>
</evidence>
<dbReference type="Pfam" id="PF05973">
    <property type="entry name" value="Gp49"/>
    <property type="match status" value="1"/>
</dbReference>
<protein>
    <recommendedName>
        <fullName evidence="3">Type II toxin-antitoxin system RelE/ParE family toxin</fullName>
    </recommendedName>
</protein>
<proteinExistence type="predicted"/>
<name>A0ABM8ZDH1_9LACO</name>
<keyword evidence="2" id="KW-1185">Reference proteome</keyword>
<reference evidence="1 2" key="1">
    <citation type="submission" date="2021-11" db="EMBL/GenBank/DDBJ databases">
        <authorList>
            <person name="Depoorter E."/>
        </authorList>
    </citation>
    <scope>NUCLEOTIDE SEQUENCE [LARGE SCALE GENOMIC DNA]</scope>
    <source>
        <strain evidence="1 2">LMG 24286</strain>
    </source>
</reference>
<dbReference type="Proteomes" id="UP000789719">
    <property type="component" value="Unassembled WGS sequence"/>
</dbReference>
<comment type="caution">
    <text evidence="1">The sequence shown here is derived from an EMBL/GenBank/DDBJ whole genome shotgun (WGS) entry which is preliminary data.</text>
</comment>
<accession>A0ABM8ZDH1</accession>
<dbReference type="InterPro" id="IPR009241">
    <property type="entry name" value="HigB-like"/>
</dbReference>
<dbReference type="EMBL" id="CAKKNT010000035">
    <property type="protein sequence ID" value="CAH0419364.1"/>
    <property type="molecule type" value="Genomic_DNA"/>
</dbReference>
<evidence type="ECO:0000313" key="2">
    <source>
        <dbReference type="Proteomes" id="UP000789719"/>
    </source>
</evidence>
<dbReference type="RefSeq" id="WP_230099401.1">
    <property type="nucleotide sequence ID" value="NZ_CAKKNT010000035.1"/>
</dbReference>
<gene>
    <name evidence="1" type="ORF">WGH24286_01814</name>
</gene>
<evidence type="ECO:0008006" key="3">
    <source>
        <dbReference type="Google" id="ProtNLM"/>
    </source>
</evidence>
<sequence length="120" mass="14675">MKRKRKFIMYVAADGHNYFAEYYQQLPVRDREKLLALLTQMQEVNLLIAQRQLWVRRVARDFYELRCYVDKGIMHCAYFFVTTDHYVLTNAYFKTDKEQAYQQQLIAEKYQTEWRIANVN</sequence>